<dbReference type="InterPro" id="IPR002213">
    <property type="entry name" value="UDP_glucos_trans"/>
</dbReference>
<dbReference type="EC" id="2.4.1.17" evidence="5"/>
<dbReference type="GO" id="GO:0015020">
    <property type="term" value="F:glucuronosyltransferase activity"/>
    <property type="evidence" value="ECO:0007669"/>
    <property type="project" value="UniProtKB-EC"/>
</dbReference>
<evidence type="ECO:0000313" key="7">
    <source>
        <dbReference type="Proteomes" id="UP001154078"/>
    </source>
</evidence>
<evidence type="ECO:0000313" key="6">
    <source>
        <dbReference type="EMBL" id="CAH0547834.1"/>
    </source>
</evidence>
<evidence type="ECO:0000256" key="2">
    <source>
        <dbReference type="ARBA" id="ARBA00022676"/>
    </source>
</evidence>
<gene>
    <name evidence="6" type="ORF">MELIAE_LOCUS1742</name>
</gene>
<evidence type="ECO:0000256" key="3">
    <source>
        <dbReference type="ARBA" id="ARBA00022679"/>
    </source>
</evidence>
<feature type="chain" id="PRO_5040539194" description="UDP-glucuronosyltransferase" evidence="5">
    <location>
        <begin position="18"/>
        <end position="518"/>
    </location>
</feature>
<organism evidence="6 7">
    <name type="scientific">Brassicogethes aeneus</name>
    <name type="common">Rape pollen beetle</name>
    <name type="synonym">Meligethes aeneus</name>
    <dbReference type="NCBI Taxonomy" id="1431903"/>
    <lineage>
        <taxon>Eukaryota</taxon>
        <taxon>Metazoa</taxon>
        <taxon>Ecdysozoa</taxon>
        <taxon>Arthropoda</taxon>
        <taxon>Hexapoda</taxon>
        <taxon>Insecta</taxon>
        <taxon>Pterygota</taxon>
        <taxon>Neoptera</taxon>
        <taxon>Endopterygota</taxon>
        <taxon>Coleoptera</taxon>
        <taxon>Polyphaga</taxon>
        <taxon>Cucujiformia</taxon>
        <taxon>Nitidulidae</taxon>
        <taxon>Meligethinae</taxon>
        <taxon>Brassicogethes</taxon>
    </lineage>
</organism>
<dbReference type="PANTHER" id="PTHR48043">
    <property type="entry name" value="EG:EG0003.4 PROTEIN-RELATED"/>
    <property type="match status" value="1"/>
</dbReference>
<keyword evidence="3 4" id="KW-0808">Transferase</keyword>
<comment type="similarity">
    <text evidence="1 4">Belongs to the UDP-glycosyltransferase family.</text>
</comment>
<keyword evidence="2 4" id="KW-0328">Glycosyltransferase</keyword>
<name>A0A9P0ATG7_BRAAE</name>
<keyword evidence="5" id="KW-0812">Transmembrane</keyword>
<dbReference type="Pfam" id="PF00201">
    <property type="entry name" value="UDPGT"/>
    <property type="match status" value="1"/>
</dbReference>
<protein>
    <recommendedName>
        <fullName evidence="5">UDP-glucuronosyltransferase</fullName>
        <ecNumber evidence="5">2.4.1.17</ecNumber>
    </recommendedName>
</protein>
<comment type="catalytic activity">
    <reaction evidence="5">
        <text>glucuronate acceptor + UDP-alpha-D-glucuronate = acceptor beta-D-glucuronoside + UDP + H(+)</text>
        <dbReference type="Rhea" id="RHEA:21032"/>
        <dbReference type="ChEBI" id="CHEBI:15378"/>
        <dbReference type="ChEBI" id="CHEBI:58052"/>
        <dbReference type="ChEBI" id="CHEBI:58223"/>
        <dbReference type="ChEBI" id="CHEBI:132367"/>
        <dbReference type="ChEBI" id="CHEBI:132368"/>
        <dbReference type="EC" id="2.4.1.17"/>
    </reaction>
</comment>
<dbReference type="InterPro" id="IPR035595">
    <property type="entry name" value="UDP_glycos_trans_CS"/>
</dbReference>
<dbReference type="PANTHER" id="PTHR48043:SF159">
    <property type="entry name" value="EG:EG0003.4 PROTEIN-RELATED"/>
    <property type="match status" value="1"/>
</dbReference>
<comment type="subcellular location">
    <subcellularLocation>
        <location evidence="5">Membrane</location>
        <topology evidence="5">Single-pass membrane protein</topology>
    </subcellularLocation>
</comment>
<dbReference type="Gene3D" id="3.40.50.2000">
    <property type="entry name" value="Glycogen Phosphorylase B"/>
    <property type="match status" value="1"/>
</dbReference>
<dbReference type="EMBL" id="OV121132">
    <property type="protein sequence ID" value="CAH0547834.1"/>
    <property type="molecule type" value="Genomic_DNA"/>
</dbReference>
<dbReference type="OrthoDB" id="5835829at2759"/>
<dbReference type="FunFam" id="3.40.50.2000:FF:000021">
    <property type="entry name" value="UDP-glucuronosyltransferase"/>
    <property type="match status" value="1"/>
</dbReference>
<dbReference type="CDD" id="cd03784">
    <property type="entry name" value="GT1_Gtf-like"/>
    <property type="match status" value="1"/>
</dbReference>
<sequence length="518" mass="59697">MLLKLFVLILVSSNTNGARILCVMPQPFYSHQTTFQPIWKELSLRGHNVTTIVTDGISDETLTNLTEIVIGESYDSLQRHNFLDKHLVLEQGFFEIMKEIEYFIKDLYDVNFGDPRVKSLMNDPNAKFDLVIFEAATYPLVYAWRFNCPSIGVISMQAPMPYNYAMGNPNHPLMNPDFLLEIDDIGNMTYMEKITSIISYIVCHVLCYNIFSLYDEIHRKHFGDGIPKTGELIKNIDMFFEVDNPIFQETKPVYPHTISIGSGLHIKPTKALPEDLQEYLDVAKEPVVYFSLGTIVNANLLNQTDKVAIYEAFSELPYKFLVKADWECVTVPENVKVAKWLPQQDILRHPSIKLFITQGGLQSLQEAVSNGIPLVGIPFFCDQYQNVQKIVKRGFAVKISRHQITKEAVKNAITEVLNNPKYKEKVEEMRDLMYDEPMTSLDKAIWWIEYVLRHKGAPLFKSKATKMPMYEYLMLDVIAAVLLFSIICSFCIWMLIQLVFRMVKFMLFGKKVVKIKKN</sequence>
<dbReference type="GO" id="GO:0016020">
    <property type="term" value="C:membrane"/>
    <property type="evidence" value="ECO:0007669"/>
    <property type="project" value="UniProtKB-SubCell"/>
</dbReference>
<dbReference type="SUPFAM" id="SSF53756">
    <property type="entry name" value="UDP-Glycosyltransferase/glycogen phosphorylase"/>
    <property type="match status" value="1"/>
</dbReference>
<evidence type="ECO:0000256" key="5">
    <source>
        <dbReference type="RuleBase" id="RU362059"/>
    </source>
</evidence>
<dbReference type="InterPro" id="IPR050271">
    <property type="entry name" value="UDP-glycosyltransferase"/>
</dbReference>
<evidence type="ECO:0000256" key="1">
    <source>
        <dbReference type="ARBA" id="ARBA00009995"/>
    </source>
</evidence>
<reference evidence="6" key="1">
    <citation type="submission" date="2021-12" db="EMBL/GenBank/DDBJ databases">
        <authorList>
            <person name="King R."/>
        </authorList>
    </citation>
    <scope>NUCLEOTIDE SEQUENCE</scope>
</reference>
<dbReference type="PROSITE" id="PS00375">
    <property type="entry name" value="UDPGT"/>
    <property type="match status" value="1"/>
</dbReference>
<proteinExistence type="inferred from homology"/>
<keyword evidence="5" id="KW-0472">Membrane</keyword>
<dbReference type="AlphaFoldDB" id="A0A9P0ATG7"/>
<feature type="transmembrane region" description="Helical" evidence="5">
    <location>
        <begin position="472"/>
        <end position="496"/>
    </location>
</feature>
<keyword evidence="5" id="KW-1133">Transmembrane helix</keyword>
<keyword evidence="5" id="KW-0732">Signal</keyword>
<dbReference type="Proteomes" id="UP001154078">
    <property type="component" value="Chromosome 1"/>
</dbReference>
<feature type="signal peptide" evidence="5">
    <location>
        <begin position="1"/>
        <end position="17"/>
    </location>
</feature>
<keyword evidence="7" id="KW-1185">Reference proteome</keyword>
<accession>A0A9P0ATG7</accession>
<evidence type="ECO:0000256" key="4">
    <source>
        <dbReference type="RuleBase" id="RU003718"/>
    </source>
</evidence>